<dbReference type="Pfam" id="PF10672">
    <property type="entry name" value="Methyltrans_SAM"/>
    <property type="match status" value="1"/>
</dbReference>
<gene>
    <name evidence="5" type="ORF">EDD80_10849</name>
</gene>
<dbReference type="InterPro" id="IPR013780">
    <property type="entry name" value="Glyco_hydro_b"/>
</dbReference>
<evidence type="ECO:0000256" key="1">
    <source>
        <dbReference type="ARBA" id="ARBA00022603"/>
    </source>
</evidence>
<keyword evidence="6" id="KW-1185">Reference proteome</keyword>
<keyword evidence="1 5" id="KW-0489">Methyltransferase</keyword>
<dbReference type="Gene3D" id="3.40.50.150">
    <property type="entry name" value="Vaccinia Virus protein VP39"/>
    <property type="match status" value="1"/>
</dbReference>
<name>A0A4R3KNX5_9SPHI</name>
<dbReference type="Gene3D" id="2.60.40.1180">
    <property type="entry name" value="Golgi alpha-mannosidase II"/>
    <property type="match status" value="1"/>
</dbReference>
<organism evidence="5 6">
    <name type="scientific">Anseongella ginsenosidimutans</name>
    <dbReference type="NCBI Taxonomy" id="496056"/>
    <lineage>
        <taxon>Bacteria</taxon>
        <taxon>Pseudomonadati</taxon>
        <taxon>Bacteroidota</taxon>
        <taxon>Sphingobacteriia</taxon>
        <taxon>Sphingobacteriales</taxon>
        <taxon>Sphingobacteriaceae</taxon>
        <taxon>Anseongella</taxon>
    </lineage>
</organism>
<accession>A0A4R3KNX5</accession>
<dbReference type="SUPFAM" id="SSF53335">
    <property type="entry name" value="S-adenosyl-L-methionine-dependent methyltransferases"/>
    <property type="match status" value="1"/>
</dbReference>
<reference evidence="5 6" key="1">
    <citation type="submission" date="2019-03" db="EMBL/GenBank/DDBJ databases">
        <title>Genomic Encyclopedia of Type Strains, Phase IV (KMG-IV): sequencing the most valuable type-strain genomes for metagenomic binning, comparative biology and taxonomic classification.</title>
        <authorList>
            <person name="Goeker M."/>
        </authorList>
    </citation>
    <scope>NUCLEOTIDE SEQUENCE [LARGE SCALE GENOMIC DNA]</scope>
    <source>
        <strain evidence="5 6">DSM 21100</strain>
    </source>
</reference>
<evidence type="ECO:0000256" key="2">
    <source>
        <dbReference type="ARBA" id="ARBA00022679"/>
    </source>
</evidence>
<sequence length="294" mass="33276">MLQLLTPLNWKDYELIDCGAFEKLERFGDLILARPEPQAVWDKGLMEKEWEKSLDIRFRPRGATTGNWLKKNPSLPDRWHIRYQTGELDLQFRLGLTSFKHVGIFPEQAVNWDFIAASIKKLETPEPKFLNLFAYTGGASLAARQAGADTTHVDSIKQVVTWGNENMALSGLKDIRWVVEDAIKFVKREVRRGKKYQGIILDPPAYGHGPKGEKWKLEDHINEMIGEVASLLDEKEHFLVLNTYSLGFSALIVENLLSTSFPGAEPEVGELYLQAGSGSKLPLGVWGRLSKLNR</sequence>
<comment type="caution">
    <text evidence="5">The sequence shown here is derived from an EMBL/GenBank/DDBJ whole genome shotgun (WGS) entry which is preliminary data.</text>
</comment>
<evidence type="ECO:0000259" key="4">
    <source>
        <dbReference type="Pfam" id="PF10672"/>
    </source>
</evidence>
<evidence type="ECO:0000256" key="3">
    <source>
        <dbReference type="ARBA" id="ARBA00022691"/>
    </source>
</evidence>
<evidence type="ECO:0000313" key="6">
    <source>
        <dbReference type="Proteomes" id="UP000295807"/>
    </source>
</evidence>
<dbReference type="EMBL" id="SMAD01000008">
    <property type="protein sequence ID" value="TCS86258.1"/>
    <property type="molecule type" value="Genomic_DNA"/>
</dbReference>
<keyword evidence="2 5" id="KW-0808">Transferase</keyword>
<evidence type="ECO:0000313" key="5">
    <source>
        <dbReference type="EMBL" id="TCS86258.1"/>
    </source>
</evidence>
<dbReference type="GO" id="GO:0032259">
    <property type="term" value="P:methylation"/>
    <property type="evidence" value="ECO:0007669"/>
    <property type="project" value="UniProtKB-KW"/>
</dbReference>
<dbReference type="InterPro" id="IPR029063">
    <property type="entry name" value="SAM-dependent_MTases_sf"/>
</dbReference>
<dbReference type="PANTHER" id="PTHR43042:SF2">
    <property type="entry name" value="SAM-DEPENDENT METHYLTRANSFERASE"/>
    <property type="match status" value="1"/>
</dbReference>
<dbReference type="Proteomes" id="UP000295807">
    <property type="component" value="Unassembled WGS sequence"/>
</dbReference>
<dbReference type="OrthoDB" id="9805492at2"/>
<dbReference type="InterPro" id="IPR019614">
    <property type="entry name" value="SAM-dep_methyl-trfase"/>
</dbReference>
<protein>
    <submittedName>
        <fullName evidence="5">23S rRNA (Cytosine1962-C5)-methyltransferase</fullName>
    </submittedName>
</protein>
<dbReference type="GO" id="GO:0008168">
    <property type="term" value="F:methyltransferase activity"/>
    <property type="evidence" value="ECO:0007669"/>
    <property type="project" value="UniProtKB-KW"/>
</dbReference>
<dbReference type="AlphaFoldDB" id="A0A4R3KNX5"/>
<proteinExistence type="predicted"/>
<dbReference type="RefSeq" id="WP_132129662.1">
    <property type="nucleotide sequence ID" value="NZ_CP042432.1"/>
</dbReference>
<dbReference type="PANTHER" id="PTHR43042">
    <property type="entry name" value="SAM-DEPENDENT METHYLTRANSFERASE"/>
    <property type="match status" value="1"/>
</dbReference>
<feature type="domain" description="S-adenosylmethionine-dependent methyltransferase" evidence="4">
    <location>
        <begin position="54"/>
        <end position="209"/>
    </location>
</feature>
<keyword evidence="3" id="KW-0949">S-adenosyl-L-methionine</keyword>